<keyword evidence="2" id="KW-0732">Signal</keyword>
<dbReference type="RefSeq" id="XP_022295415.1">
    <property type="nucleotide sequence ID" value="XM_022439707.1"/>
</dbReference>
<evidence type="ECO:0000256" key="1">
    <source>
        <dbReference type="SAM" id="Phobius"/>
    </source>
</evidence>
<keyword evidence="4" id="KW-1185">Reference proteome</keyword>
<dbReference type="Proteomes" id="UP000694844">
    <property type="component" value="Chromosome 1"/>
</dbReference>
<dbReference type="AlphaFoldDB" id="A0A8B8AW55"/>
<feature type="transmembrane region" description="Helical" evidence="1">
    <location>
        <begin position="620"/>
        <end position="643"/>
    </location>
</feature>
<evidence type="ECO:0000259" key="3">
    <source>
        <dbReference type="PROSITE" id="PS50060"/>
    </source>
</evidence>
<gene>
    <name evidence="5" type="primary">LOC111105418</name>
</gene>
<reference evidence="4" key="1">
    <citation type="submission" date="2024-06" db="UniProtKB">
        <authorList>
            <consortium name="RefSeq"/>
        </authorList>
    </citation>
    <scope>NUCLEOTIDE SEQUENCE [LARGE SCALE GENOMIC DNA]</scope>
</reference>
<dbReference type="Pfam" id="PF00629">
    <property type="entry name" value="MAM"/>
    <property type="match status" value="1"/>
</dbReference>
<dbReference type="SUPFAM" id="SSF49899">
    <property type="entry name" value="Concanavalin A-like lectins/glucanases"/>
    <property type="match status" value="1"/>
</dbReference>
<dbReference type="GO" id="GO:0016020">
    <property type="term" value="C:membrane"/>
    <property type="evidence" value="ECO:0007669"/>
    <property type="project" value="InterPro"/>
</dbReference>
<feature type="domain" description="MAM" evidence="3">
    <location>
        <begin position="213"/>
        <end position="367"/>
    </location>
</feature>
<dbReference type="GeneID" id="111105418"/>
<evidence type="ECO:0000313" key="4">
    <source>
        <dbReference type="Proteomes" id="UP000694844"/>
    </source>
</evidence>
<evidence type="ECO:0000313" key="5">
    <source>
        <dbReference type="RefSeq" id="XP_022295415.1"/>
    </source>
</evidence>
<organism evidence="4 5">
    <name type="scientific">Crassostrea virginica</name>
    <name type="common">Eastern oyster</name>
    <dbReference type="NCBI Taxonomy" id="6565"/>
    <lineage>
        <taxon>Eukaryota</taxon>
        <taxon>Metazoa</taxon>
        <taxon>Spiralia</taxon>
        <taxon>Lophotrochozoa</taxon>
        <taxon>Mollusca</taxon>
        <taxon>Bivalvia</taxon>
        <taxon>Autobranchia</taxon>
        <taxon>Pteriomorphia</taxon>
        <taxon>Ostreida</taxon>
        <taxon>Ostreoidea</taxon>
        <taxon>Ostreidae</taxon>
        <taxon>Crassostrea</taxon>
    </lineage>
</organism>
<dbReference type="PROSITE" id="PS50060">
    <property type="entry name" value="MAM_2"/>
    <property type="match status" value="1"/>
</dbReference>
<dbReference type="InterPro" id="IPR051560">
    <property type="entry name" value="MAM_domain-containing"/>
</dbReference>
<keyword evidence="1" id="KW-0472">Membrane</keyword>
<name>A0A8B8AW55_CRAVI</name>
<dbReference type="OrthoDB" id="6201650at2759"/>
<protein>
    <submittedName>
        <fullName evidence="5">Uncharacterized protein LOC111105418 isoform X1</fullName>
    </submittedName>
</protein>
<keyword evidence="1" id="KW-1133">Transmembrane helix</keyword>
<dbReference type="Gene3D" id="2.60.120.200">
    <property type="match status" value="1"/>
</dbReference>
<dbReference type="SMART" id="SM00137">
    <property type="entry name" value="MAM"/>
    <property type="match status" value="1"/>
</dbReference>
<dbReference type="InterPro" id="IPR000998">
    <property type="entry name" value="MAM_dom"/>
</dbReference>
<dbReference type="PANTHER" id="PTHR23282">
    <property type="entry name" value="APICAL ENDOSOMAL GLYCOPROTEIN PRECURSOR"/>
    <property type="match status" value="1"/>
</dbReference>
<reference evidence="5" key="2">
    <citation type="submission" date="2025-08" db="UniProtKB">
        <authorList>
            <consortium name="RefSeq"/>
        </authorList>
    </citation>
    <scope>IDENTIFICATION</scope>
    <source>
        <tissue evidence="5">Whole sample</tissue>
    </source>
</reference>
<sequence>MDLFRSMFLVLMRFIFITKATGTLYFTINQTETWRNAHEMCLENGFNLSPLSHVDVGSVLQNCSLDGVSDVWTSTSIYQTPYLSLVGCFTREATQPTILLKEASVLECQISCDDYPCFAITKNECACLRTDQDLDRALNNKQCNYTCDGVRCGGNEAFSVYRRVEKGSLVREDPTRLQMISSICVVYQCVNNRIVYQESNCKDNNTVYEAEYFSCTFEPGDECFLVHSTHDHLDWFIKNSVLNQYSVYNPSYYAYVDVPGANSGQTALLISSSGFKASNWCLRFRYFTRSVTSVDVMIWDIIQNQTKTIVKLRNATQTLTTDPDWYNFQQNINNGHDFKLLFRFQDFNQASIIAIDDITLMLGNCNETLTTLIHQRGEIQCTFGGGVDWCFTQYTKYDKADWNLSDNQASLGQNEAGRSAILTSIFELQDMSVNICVGYSMANATLVFRTIYGNTEVNDTANSMLILCIRMNFYAKSKIYINGTTRSTPSSEIRVYFMNITILSRFKRTQLNRTLLGPVPDPFSLSISDEGKVSCVSDGPQRFTNTIRLQGEHLSANVNPSAVLIYRTNDSTRYWEKFTPATKRHFVCENDTGAINSCRVYMEIKPFQGVEDASGGNIDVIWIIVALASVLVLIMTIVFILVWHRRCVHLRDKSQYSKEKSKNSSSIYLEPNVQSTAIYDTIEETTNNSVEHTYDSLHEMPAVMESSDASLHIGNAYSNI</sequence>
<accession>A0A8B8AW55</accession>
<feature type="chain" id="PRO_5034646132" evidence="2">
    <location>
        <begin position="23"/>
        <end position="720"/>
    </location>
</feature>
<feature type="signal peptide" evidence="2">
    <location>
        <begin position="1"/>
        <end position="22"/>
    </location>
</feature>
<proteinExistence type="predicted"/>
<dbReference type="InterPro" id="IPR013320">
    <property type="entry name" value="ConA-like_dom_sf"/>
</dbReference>
<evidence type="ECO:0000256" key="2">
    <source>
        <dbReference type="SAM" id="SignalP"/>
    </source>
</evidence>
<dbReference type="KEGG" id="cvn:111105418"/>
<dbReference type="PANTHER" id="PTHR23282:SF101">
    <property type="entry name" value="MAM DOMAIN-CONTAINING PROTEIN"/>
    <property type="match status" value="1"/>
</dbReference>
<keyword evidence="1" id="KW-0812">Transmembrane</keyword>